<dbReference type="Gene3D" id="2.60.40.1120">
    <property type="entry name" value="Carboxypeptidase-like, regulatory domain"/>
    <property type="match status" value="2"/>
</dbReference>
<dbReference type="EMBL" id="PFWZ01000127">
    <property type="protein sequence ID" value="PJA39949.1"/>
    <property type="molecule type" value="Genomic_DNA"/>
</dbReference>
<dbReference type="InterPro" id="IPR008969">
    <property type="entry name" value="CarboxyPept-like_regulatory"/>
</dbReference>
<proteinExistence type="predicted"/>
<name>A0A2M7X1I1_UNCKA</name>
<comment type="caution">
    <text evidence="3">The sequence shown here is derived from an EMBL/GenBank/DDBJ whole genome shotgun (WGS) entry which is preliminary data.</text>
</comment>
<accession>A0A2M7X1I1</accession>
<dbReference type="SUPFAM" id="SSF49452">
    <property type="entry name" value="Starch-binding domain-like"/>
    <property type="match status" value="1"/>
</dbReference>
<evidence type="ECO:0000313" key="3">
    <source>
        <dbReference type="EMBL" id="PJA39949.1"/>
    </source>
</evidence>
<feature type="transmembrane region" description="Helical" evidence="2">
    <location>
        <begin position="49"/>
        <end position="69"/>
    </location>
</feature>
<dbReference type="AlphaFoldDB" id="A0A2M7X1I1"/>
<dbReference type="SUPFAM" id="SSF49464">
    <property type="entry name" value="Carboxypeptidase regulatory domain-like"/>
    <property type="match status" value="1"/>
</dbReference>
<sequence>MIDEEGMGVGAEFLSESKTDEVNVLSSVPSPKPEGEDSSADHIVLPKKIVYGVGVGIVSLLIGLLFWQLNALESLQLIIFPATAVVTVVDATSKEPLNKVTVVLGDTQSQTGSDGITVLDDLTTREYTINATLSGYVDYKDSVLLERGRNNITIALDAFQARTDVGGKVFNYIDGSVVEGAKLTYKDQEKVTTSDGGFLFTDVPVGVVKISVSKDGYNPQALDVQLSSRYQIDINLVPEGKTVFVSNRDNGKKAIYVAN</sequence>
<reference evidence="4" key="1">
    <citation type="submission" date="2017-09" db="EMBL/GenBank/DDBJ databases">
        <title>Depth-based differentiation of microbial function through sediment-hosted aquifers and enrichment of novel symbionts in the deep terrestrial subsurface.</title>
        <authorList>
            <person name="Probst A.J."/>
            <person name="Ladd B."/>
            <person name="Jarett J.K."/>
            <person name="Geller-Mcgrath D.E."/>
            <person name="Sieber C.M.K."/>
            <person name="Emerson J.B."/>
            <person name="Anantharaman K."/>
            <person name="Thomas B.C."/>
            <person name="Malmstrom R."/>
            <person name="Stieglmeier M."/>
            <person name="Klingl A."/>
            <person name="Woyke T."/>
            <person name="Ryan C.M."/>
            <person name="Banfield J.F."/>
        </authorList>
    </citation>
    <scope>NUCLEOTIDE SEQUENCE [LARGE SCALE GENOMIC DNA]</scope>
</reference>
<gene>
    <name evidence="3" type="ORF">CO179_03875</name>
</gene>
<dbReference type="Proteomes" id="UP000231195">
    <property type="component" value="Unassembled WGS sequence"/>
</dbReference>
<evidence type="ECO:0000256" key="2">
    <source>
        <dbReference type="SAM" id="Phobius"/>
    </source>
</evidence>
<dbReference type="Pfam" id="PF13620">
    <property type="entry name" value="CarboxypepD_reg"/>
    <property type="match status" value="1"/>
</dbReference>
<feature type="non-terminal residue" evidence="3">
    <location>
        <position position="259"/>
    </location>
</feature>
<dbReference type="InterPro" id="IPR013784">
    <property type="entry name" value="Carb-bd-like_fold"/>
</dbReference>
<evidence type="ECO:0000313" key="4">
    <source>
        <dbReference type="Proteomes" id="UP000231195"/>
    </source>
</evidence>
<dbReference type="GO" id="GO:0030246">
    <property type="term" value="F:carbohydrate binding"/>
    <property type="evidence" value="ECO:0007669"/>
    <property type="project" value="InterPro"/>
</dbReference>
<keyword evidence="2" id="KW-0812">Transmembrane</keyword>
<evidence type="ECO:0008006" key="5">
    <source>
        <dbReference type="Google" id="ProtNLM"/>
    </source>
</evidence>
<keyword evidence="2" id="KW-1133">Transmembrane helix</keyword>
<protein>
    <recommendedName>
        <fullName evidence="5">PEGA domain-containing protein</fullName>
    </recommendedName>
</protein>
<feature type="region of interest" description="Disordered" evidence="1">
    <location>
        <begin position="20"/>
        <end position="39"/>
    </location>
</feature>
<organism evidence="3 4">
    <name type="scientific">candidate division WWE3 bacterium CG_4_9_14_3_um_filter_39_7</name>
    <dbReference type="NCBI Taxonomy" id="1975080"/>
    <lineage>
        <taxon>Bacteria</taxon>
        <taxon>Katanobacteria</taxon>
    </lineage>
</organism>
<evidence type="ECO:0000256" key="1">
    <source>
        <dbReference type="SAM" id="MobiDB-lite"/>
    </source>
</evidence>
<keyword evidence="2" id="KW-0472">Membrane</keyword>